<protein>
    <submittedName>
        <fullName evidence="1">Uncharacterized protein</fullName>
    </submittedName>
</protein>
<dbReference type="Proteomes" id="UP000622687">
    <property type="component" value="Unassembled WGS sequence"/>
</dbReference>
<dbReference type="EMBL" id="JAEEGB010000006">
    <property type="protein sequence ID" value="MBI6872323.1"/>
    <property type="molecule type" value="Genomic_DNA"/>
</dbReference>
<name>A0A934M481_9CLOT</name>
<sequence>MLNEKILLNNKYFVPNPKHYLLSMAYHKAENSGLPLGVRDEYSELVHNNKYTRALRTLINQCDINVELAWVDLQKFLDKNNWTPELSVLKRLSEKREWMKNLYYLKLHDQQNTGEIMAFIIREWAHENNLTDWIHGLHILNGEDI</sequence>
<evidence type="ECO:0000313" key="2">
    <source>
        <dbReference type="Proteomes" id="UP000622687"/>
    </source>
</evidence>
<comment type="caution">
    <text evidence="1">The sequence shown here is derived from an EMBL/GenBank/DDBJ whole genome shotgun (WGS) entry which is preliminary data.</text>
</comment>
<reference evidence="1" key="1">
    <citation type="submission" date="2020-12" db="EMBL/GenBank/DDBJ databases">
        <title>Clostridium thailandense sp. nov., a novel acetogenic bacterium isolated from peat land soil in Thailand.</title>
        <authorList>
            <person name="Chaikitkaew S."/>
            <person name="Birkeland N.K."/>
        </authorList>
    </citation>
    <scope>NUCLEOTIDE SEQUENCE</scope>
    <source>
        <strain evidence="1">DSM 17425</strain>
    </source>
</reference>
<proteinExistence type="predicted"/>
<dbReference type="AlphaFoldDB" id="A0A934M481"/>
<evidence type="ECO:0000313" key="1">
    <source>
        <dbReference type="EMBL" id="MBI6872323.1"/>
    </source>
</evidence>
<accession>A0A934M481</accession>
<gene>
    <name evidence="1" type="ORF">I6U51_06320</name>
</gene>
<organism evidence="1 2">
    <name type="scientific">Clostridium aciditolerans</name>
    <dbReference type="NCBI Taxonomy" id="339861"/>
    <lineage>
        <taxon>Bacteria</taxon>
        <taxon>Bacillati</taxon>
        <taxon>Bacillota</taxon>
        <taxon>Clostridia</taxon>
        <taxon>Eubacteriales</taxon>
        <taxon>Clostridiaceae</taxon>
        <taxon>Clostridium</taxon>
    </lineage>
</organism>
<dbReference type="RefSeq" id="WP_211141834.1">
    <property type="nucleotide sequence ID" value="NZ_JAEEGB010000006.1"/>
</dbReference>
<keyword evidence="2" id="KW-1185">Reference proteome</keyword>